<dbReference type="EMBL" id="CP032229">
    <property type="protein sequence ID" value="QBJ94152.1"/>
    <property type="molecule type" value="Genomic_DNA"/>
</dbReference>
<dbReference type="RefSeq" id="WP_031183950.1">
    <property type="nucleotide sequence ID" value="NZ_CP032229.1"/>
</dbReference>
<dbReference type="KEGG" id="sseo:D0Z67_13460"/>
<dbReference type="GO" id="GO:0005524">
    <property type="term" value="F:ATP binding"/>
    <property type="evidence" value="ECO:0007669"/>
    <property type="project" value="UniProtKB-KW"/>
</dbReference>
<dbReference type="InterPro" id="IPR027417">
    <property type="entry name" value="P-loop_NTPase"/>
</dbReference>
<dbReference type="STRING" id="73044.GCA_000725795_01499"/>
<dbReference type="PROSITE" id="PS50893">
    <property type="entry name" value="ABC_TRANSPORTER_2"/>
    <property type="match status" value="2"/>
</dbReference>
<proteinExistence type="predicted"/>
<organism evidence="4 5">
    <name type="scientific">Streptomyces seoulensis</name>
    <dbReference type="NCBI Taxonomy" id="73044"/>
    <lineage>
        <taxon>Bacteria</taxon>
        <taxon>Bacillati</taxon>
        <taxon>Actinomycetota</taxon>
        <taxon>Actinomycetes</taxon>
        <taxon>Kitasatosporales</taxon>
        <taxon>Streptomycetaceae</taxon>
        <taxon>Streptomyces</taxon>
    </lineage>
</organism>
<keyword evidence="5" id="KW-1185">Reference proteome</keyword>
<dbReference type="PANTHER" id="PTHR42855">
    <property type="entry name" value="ABC TRANSPORTER ATP-BINDING SUBUNIT"/>
    <property type="match status" value="1"/>
</dbReference>
<dbReference type="InterPro" id="IPR051309">
    <property type="entry name" value="ABCF_ATPase"/>
</dbReference>
<dbReference type="CDD" id="cd03221">
    <property type="entry name" value="ABCF_EF-3"/>
    <property type="match status" value="2"/>
</dbReference>
<feature type="domain" description="ABC transporter" evidence="3">
    <location>
        <begin position="317"/>
        <end position="538"/>
    </location>
</feature>
<accession>A0A4P6U4D5</accession>
<dbReference type="SMART" id="SM00382">
    <property type="entry name" value="AAA"/>
    <property type="match status" value="2"/>
</dbReference>
<dbReference type="InterPro" id="IPR003593">
    <property type="entry name" value="AAA+_ATPase"/>
</dbReference>
<dbReference type="SUPFAM" id="SSF52540">
    <property type="entry name" value="P-loop containing nucleoside triphosphate hydrolases"/>
    <property type="match status" value="2"/>
</dbReference>
<gene>
    <name evidence="4" type="ORF">D0Z67_13460</name>
</gene>
<dbReference type="GO" id="GO:0016887">
    <property type="term" value="F:ATP hydrolysis activity"/>
    <property type="evidence" value="ECO:0007669"/>
    <property type="project" value="InterPro"/>
</dbReference>
<sequence>MGHLDVAHIEYYLPDGRALLGDVSFRVGEGSAVALVGPNGAGKTTLLRIIAGELDAHGGKVSVSGGLGVMPQFVGGVRDGSTVRDLLVSVAPKRIRTAAKAVDEAEHAIMTVDDEAAQMAYAQALSDWAEAQGYETETLWDICTTAALGIPYDQAQWRQVNTLSGGEQKRLVLEYFFRGHDEVLLLDEPDNYLDVPGKRWLEEQIRATRKTVLFISHDRELLARSAERIVSVEPAEGGADVWVHGGGFATYHDARRERFARFEELRRRWSEKHAQLKKLVVTLQQAASVSHEMASRYAAAQTRLRKFEEAGPPPEPPKEQDIRMRLRGGRTGVRAITCEALELTGLMKPFDLEVFYGERVAVLGSNGSGKSHFLRLLAGAEIAHSGLWKLGARVVPGHFAQTHAHPELVGRTLLDILWSEHSQARGPAMSILRRYGLDRQAEQNFERLSGGQQARLQILLLELAGTTALLLDEPTDNLDLESAEALQEALEAYEGTVLAVTHDRWFARSFDRFLVFGSDGRVRETPEPVWDERRVERAR</sequence>
<name>A0A4P6U4D5_STRSO</name>
<reference evidence="4 5" key="1">
    <citation type="submission" date="2018-08" db="EMBL/GenBank/DDBJ databases">
        <title>The complete genome sequence of Streptomyces seoulensis, a pioneer strain for nickel superoxide dismutase discovery.</title>
        <authorList>
            <person name="Shin J."/>
            <person name="Lee J.-S."/>
            <person name="Lee E.-J."/>
            <person name="Youn H.-D."/>
        </authorList>
    </citation>
    <scope>NUCLEOTIDE SEQUENCE [LARGE SCALE GENOMIC DNA]</scope>
    <source>
        <strain evidence="4 5">KCTC 9819</strain>
    </source>
</reference>
<keyword evidence="2 4" id="KW-0067">ATP-binding</keyword>
<dbReference type="Pfam" id="PF00005">
    <property type="entry name" value="ABC_tran"/>
    <property type="match status" value="2"/>
</dbReference>
<dbReference type="Gene3D" id="3.40.50.300">
    <property type="entry name" value="P-loop containing nucleotide triphosphate hydrolases"/>
    <property type="match status" value="2"/>
</dbReference>
<dbReference type="AlphaFoldDB" id="A0A4P6U4D5"/>
<dbReference type="OrthoDB" id="3169603at2"/>
<keyword evidence="1" id="KW-0547">Nucleotide-binding</keyword>
<evidence type="ECO:0000259" key="3">
    <source>
        <dbReference type="PROSITE" id="PS50893"/>
    </source>
</evidence>
<feature type="domain" description="ABC transporter" evidence="3">
    <location>
        <begin position="4"/>
        <end position="259"/>
    </location>
</feature>
<evidence type="ECO:0000256" key="1">
    <source>
        <dbReference type="ARBA" id="ARBA00022741"/>
    </source>
</evidence>
<dbReference type="GeneID" id="300099932"/>
<dbReference type="PANTHER" id="PTHR42855:SF1">
    <property type="entry name" value="ABC TRANSPORTER DOMAIN-CONTAINING PROTEIN"/>
    <property type="match status" value="1"/>
</dbReference>
<evidence type="ECO:0000256" key="2">
    <source>
        <dbReference type="ARBA" id="ARBA00022840"/>
    </source>
</evidence>
<evidence type="ECO:0000313" key="4">
    <source>
        <dbReference type="EMBL" id="QBJ94152.1"/>
    </source>
</evidence>
<protein>
    <submittedName>
        <fullName evidence="4">ABC transporter ATP-binding protein</fullName>
    </submittedName>
</protein>
<dbReference type="Proteomes" id="UP000292547">
    <property type="component" value="Chromosome"/>
</dbReference>
<dbReference type="InterPro" id="IPR003439">
    <property type="entry name" value="ABC_transporter-like_ATP-bd"/>
</dbReference>
<evidence type="ECO:0000313" key="5">
    <source>
        <dbReference type="Proteomes" id="UP000292547"/>
    </source>
</evidence>